<feature type="coiled-coil region" evidence="8">
    <location>
        <begin position="203"/>
        <end position="230"/>
    </location>
</feature>
<evidence type="ECO:0000256" key="7">
    <source>
        <dbReference type="ARBA" id="ARBA00034476"/>
    </source>
</evidence>
<dbReference type="GO" id="GO:0061617">
    <property type="term" value="C:MICOS complex"/>
    <property type="evidence" value="ECO:0007669"/>
    <property type="project" value="InterPro"/>
</dbReference>
<sequence length="315" mass="35679">MGSNNSTRRVSFESDENDNVTVVKGIRLSENVINRMREAPSPPVRPRSPPRLPMPPLAVEPVAPVLAPPTFKSVPPPAETIAPATVEITAPPPLVDLAPPPAAVDIFAPPPLPPVNEEDLRRKIADELLQELEQERSIREMEMLQRLDEEKAQVTARAEMRIQDEVGRILNVERATSQESIKRAVLKERITAEDERLRAQLYAHQLEEKDRELRKQEAFYREQVAKLEERSAKFYRVTTENYHKAADEVNAKFKRVEIKPICADLQGQILKCYRENTGQTLSCSRIASLYLQCVNDAKQNAKLDQPQLQAAQITR</sequence>
<dbReference type="AlphaFoldDB" id="A0A9Q1HYC4"/>
<evidence type="ECO:0000256" key="1">
    <source>
        <dbReference type="ARBA" id="ARBA00022707"/>
    </source>
</evidence>
<dbReference type="GO" id="GO:0007007">
    <property type="term" value="P:inner mitochondrial membrane organization"/>
    <property type="evidence" value="ECO:0007669"/>
    <property type="project" value="TreeGrafter"/>
</dbReference>
<evidence type="ECO:0000313" key="9">
    <source>
        <dbReference type="EMBL" id="KAJ8269186.1"/>
    </source>
</evidence>
<gene>
    <name evidence="9" type="ORF">COCON_G00117930</name>
</gene>
<keyword evidence="8" id="KW-0175">Coiled coil</keyword>
<comment type="caution">
    <text evidence="9">The sequence shown here is derived from an EMBL/GenBank/DDBJ whole genome shotgun (WGS) entry which is preliminary data.</text>
</comment>
<accession>A0A9Q1HYC4</accession>
<organism evidence="9 10">
    <name type="scientific">Conger conger</name>
    <name type="common">Conger eel</name>
    <name type="synonym">Muraena conger</name>
    <dbReference type="NCBI Taxonomy" id="82655"/>
    <lineage>
        <taxon>Eukaryota</taxon>
        <taxon>Metazoa</taxon>
        <taxon>Chordata</taxon>
        <taxon>Craniata</taxon>
        <taxon>Vertebrata</taxon>
        <taxon>Euteleostomi</taxon>
        <taxon>Actinopterygii</taxon>
        <taxon>Neopterygii</taxon>
        <taxon>Teleostei</taxon>
        <taxon>Anguilliformes</taxon>
        <taxon>Congridae</taxon>
        <taxon>Conger</taxon>
    </lineage>
</organism>
<evidence type="ECO:0000256" key="5">
    <source>
        <dbReference type="ARBA" id="ARBA00023157"/>
    </source>
</evidence>
<dbReference type="Pfam" id="PF05300">
    <property type="entry name" value="MIC19_MIC25"/>
    <property type="match status" value="1"/>
</dbReference>
<dbReference type="EMBL" id="JAFJMO010000008">
    <property type="protein sequence ID" value="KAJ8269186.1"/>
    <property type="molecule type" value="Genomic_DNA"/>
</dbReference>
<keyword evidence="5" id="KW-1015">Disulfide bond</keyword>
<dbReference type="OrthoDB" id="9944291at2759"/>
<dbReference type="InterPro" id="IPR007964">
    <property type="entry name" value="MIC19/MIC25"/>
</dbReference>
<evidence type="ECO:0000256" key="8">
    <source>
        <dbReference type="SAM" id="Coils"/>
    </source>
</evidence>
<keyword evidence="1" id="KW-0519">Myristate</keyword>
<keyword evidence="2" id="KW-0999">Mitochondrion inner membrane</keyword>
<evidence type="ECO:0000256" key="2">
    <source>
        <dbReference type="ARBA" id="ARBA00022792"/>
    </source>
</evidence>
<keyword evidence="6" id="KW-0449">Lipoprotein</keyword>
<evidence type="ECO:0000256" key="6">
    <source>
        <dbReference type="ARBA" id="ARBA00023288"/>
    </source>
</evidence>
<dbReference type="Proteomes" id="UP001152803">
    <property type="component" value="Unassembled WGS sequence"/>
</dbReference>
<keyword evidence="10" id="KW-1185">Reference proteome</keyword>
<evidence type="ECO:0000256" key="3">
    <source>
        <dbReference type="ARBA" id="ARBA00023128"/>
    </source>
</evidence>
<evidence type="ECO:0000313" key="10">
    <source>
        <dbReference type="Proteomes" id="UP001152803"/>
    </source>
</evidence>
<keyword evidence="3" id="KW-0496">Mitochondrion</keyword>
<evidence type="ECO:0000256" key="4">
    <source>
        <dbReference type="ARBA" id="ARBA00023136"/>
    </source>
</evidence>
<reference evidence="9" key="1">
    <citation type="journal article" date="2023" name="Science">
        <title>Genome structures resolve the early diversification of teleost fishes.</title>
        <authorList>
            <person name="Parey E."/>
            <person name="Louis A."/>
            <person name="Montfort J."/>
            <person name="Bouchez O."/>
            <person name="Roques C."/>
            <person name="Iampietro C."/>
            <person name="Lluch J."/>
            <person name="Castinel A."/>
            <person name="Donnadieu C."/>
            <person name="Desvignes T."/>
            <person name="Floi Bucao C."/>
            <person name="Jouanno E."/>
            <person name="Wen M."/>
            <person name="Mejri S."/>
            <person name="Dirks R."/>
            <person name="Jansen H."/>
            <person name="Henkel C."/>
            <person name="Chen W.J."/>
            <person name="Zahm M."/>
            <person name="Cabau C."/>
            <person name="Klopp C."/>
            <person name="Thompson A.W."/>
            <person name="Robinson-Rechavi M."/>
            <person name="Braasch I."/>
            <person name="Lecointre G."/>
            <person name="Bobe J."/>
            <person name="Postlethwait J.H."/>
            <person name="Berthelot C."/>
            <person name="Roest Crollius H."/>
            <person name="Guiguen Y."/>
        </authorList>
    </citation>
    <scope>NUCLEOTIDE SEQUENCE</scope>
    <source>
        <strain evidence="9">Concon-B</strain>
    </source>
</reference>
<protein>
    <recommendedName>
        <fullName evidence="11">MICOS complex subunit MIC19</fullName>
    </recommendedName>
</protein>
<comment type="subcellular location">
    <subcellularLocation>
        <location evidence="7">Mitochondrion inner membrane</location>
        <topology evidence="7">Lipid-anchor</topology>
    </subcellularLocation>
</comment>
<dbReference type="PANTHER" id="PTHR21588:SF23">
    <property type="entry name" value="MICOS COMPLEX SUBUNIT MIC19 ISOFORM X1"/>
    <property type="match status" value="1"/>
</dbReference>
<proteinExistence type="predicted"/>
<dbReference type="PANTHER" id="PTHR21588">
    <property type="entry name" value="COILED-COIL-HELIX-COILED-COIL-HELIX DOMAIN CONTAINING 6"/>
    <property type="match status" value="1"/>
</dbReference>
<keyword evidence="4" id="KW-0472">Membrane</keyword>
<name>A0A9Q1HYC4_CONCO</name>
<dbReference type="InterPro" id="IPR052632">
    <property type="entry name" value="MICOS_subunit_Mic19"/>
</dbReference>
<evidence type="ECO:0008006" key="11">
    <source>
        <dbReference type="Google" id="ProtNLM"/>
    </source>
</evidence>